<dbReference type="NCBIfam" id="NF033510">
    <property type="entry name" value="Ca_tandemer"/>
    <property type="match status" value="4"/>
</dbReference>
<feature type="compositionally biased region" description="Polar residues" evidence="1">
    <location>
        <begin position="3312"/>
        <end position="3326"/>
    </location>
</feature>
<feature type="non-terminal residue" evidence="5">
    <location>
        <position position="1"/>
    </location>
</feature>
<feature type="region of interest" description="Disordered" evidence="1">
    <location>
        <begin position="2563"/>
        <end position="2583"/>
    </location>
</feature>
<dbReference type="InterPro" id="IPR044016">
    <property type="entry name" value="Big_13"/>
</dbReference>
<organism evidence="5 6">
    <name type="scientific">Shewanella fidelis</name>
    <dbReference type="NCBI Taxonomy" id="173509"/>
    <lineage>
        <taxon>Bacteria</taxon>
        <taxon>Pseudomonadati</taxon>
        <taxon>Pseudomonadota</taxon>
        <taxon>Gammaproteobacteria</taxon>
        <taxon>Alteromonadales</taxon>
        <taxon>Shewanellaceae</taxon>
        <taxon>Shewanella</taxon>
    </lineage>
</organism>
<dbReference type="Pfam" id="PF17963">
    <property type="entry name" value="Big_9"/>
    <property type="match status" value="2"/>
</dbReference>
<dbReference type="InterPro" id="IPR041690">
    <property type="entry name" value="Cadherin_5"/>
</dbReference>
<dbReference type="InterPro" id="IPR049826">
    <property type="entry name" value="Ig-like_ice"/>
</dbReference>
<proteinExistence type="predicted"/>
<feature type="region of interest" description="Disordered" evidence="1">
    <location>
        <begin position="3113"/>
        <end position="3132"/>
    </location>
</feature>
<dbReference type="Proteomes" id="UP001271263">
    <property type="component" value="Unassembled WGS sequence"/>
</dbReference>
<dbReference type="InterPro" id="IPR040853">
    <property type="entry name" value="RapA2_cadherin-like"/>
</dbReference>
<feature type="domain" description="Bacterial Ig-like" evidence="4">
    <location>
        <begin position="1733"/>
        <end position="1827"/>
    </location>
</feature>
<feature type="compositionally biased region" description="Low complexity" evidence="1">
    <location>
        <begin position="1636"/>
        <end position="1660"/>
    </location>
</feature>
<dbReference type="Gene3D" id="2.60.40.10">
    <property type="entry name" value="Immunoglobulins"/>
    <property type="match status" value="17"/>
</dbReference>
<evidence type="ECO:0000313" key="5">
    <source>
        <dbReference type="EMBL" id="MDW4826525.1"/>
    </source>
</evidence>
<dbReference type="NCBIfam" id="NF012211">
    <property type="entry name" value="tand_rpt_95"/>
    <property type="match status" value="3"/>
</dbReference>
<evidence type="ECO:0000259" key="3">
    <source>
        <dbReference type="Pfam" id="PF17892"/>
    </source>
</evidence>
<feature type="compositionally biased region" description="Low complexity" evidence="1">
    <location>
        <begin position="3113"/>
        <end position="3130"/>
    </location>
</feature>
<evidence type="ECO:0000259" key="2">
    <source>
        <dbReference type="Pfam" id="PF17803"/>
    </source>
</evidence>
<feature type="domain" description="Bacterial Ig-like" evidence="4">
    <location>
        <begin position="1634"/>
        <end position="1710"/>
    </location>
</feature>
<feature type="domain" description="RapA2 cadherin-like" evidence="2">
    <location>
        <begin position="262"/>
        <end position="335"/>
    </location>
</feature>
<feature type="domain" description="RapA2 cadherin-like" evidence="2">
    <location>
        <begin position="488"/>
        <end position="551"/>
    </location>
</feature>
<feature type="domain" description="Cadherin-like" evidence="3">
    <location>
        <begin position="943"/>
        <end position="1052"/>
    </location>
</feature>
<sequence>QGQFGTLSIDNLGHWTYTADNSQAAIQGLKTGESVTDTLLVHSVDGTEQKISVTIKGTDDKAVISGTSTASLTEDKDVHSGQLRVDGALSVTDADNGQTQFNAESLQGQFGTLSIDNLGHWTYTADNSQAAIQGLKAGESLTDTLLIHSVDGTEQKITVTINGTDDKAVIAGTSTATLTEDKDVHSGQLRVDGALSVTDADNGQAQFTAESLQGQFGTLSIDNLGHWIYTADNSQAAIQGLKTGESVTDTLLVHSLDGTEQKISVTINGTDDKAVISGTSTASLTEDKDVHSGQLRVDGALSVTDADNGQAQFNAESLQGQFGTLSIDNLGHWIYTADNSQAAIQGLKTGESVTDTLLVHSLDGTEQKITVTINGTDDKAVITDAQSDTNLRGVTEDRGYIDTHYDLHYEGKLNIQDPDKGESSFDPNIGPQTYQGIGYDTKLGGHILLMRDGHYTYTLDNRNIQNLAAGETQKDSAVIRTADGTTHTIELTVHGTNDRPTIAAQSQSVVEGGTLLHGQMLGQDIDHGATLSYSAPNIDGLTLNSDGSYSFDPSHASYQSLAAGATKTLTIPVTVKDEHNASSTQDLTITITGVNNGASITGVSTGDVHEGHYYTAADGSISGGSVDDRSPDHMHGNIGKLWNDEIHTDGHLAIVDADTGESHAQTGTYYGTHGHVILQDNGDWSYYVSIGQDATGRAIDHLGQGESLTDTVTVKSADGTTHDIVITIHGSNDRPYCSSEVQLNSGKEDQAQTLSVAELLANTVDVDANDVGKLTISNLHVDHGSIQDNQDGTYTFTPEKDYNGQVHFSYDVKDAHGGITHTGATSTLTAVADSATFSGNDNDSIKEDRHVQGDADQSVAVSGVLNVTDPDANESEFVASRNVHAVNDPFGGNLSIGRAGDWTYSVPNANLNHLAEGETVQVTYQVRSRGGDTHNITIDVIGTNDAPTINVQTLVHGTEDVHYQMQASQFGFADVDSKDTLHSISITDLPDPAQGLFVLDGQAIHANQVIATSDISKLQFVPAHNFNGDVNFSYTVNDGRTDSAKVTNTLHIDAINDAASIDGKSHSSTSAAITEDSATSVISGQVSLIDPDLGEDKFAANTQITGLYGQLTLDENGSWHYALNNASPAVNGLNAGQQLTDTLTITSPDGSASQTIAITIHGHTDTPTLQLQEAGATQGLDLYAGIQGNQISQLQYSTDGVNFTSQIPAGFNLAADGHTLEVDPANSAYDHLANGAQHKIWVNYQLQEGSGSHAHLSSQQAQVVISGTSDKPVIHSFSANSDQYSGPVSGNLLQGATDVDDGSALILQDLQFKDPQTHHYITVHTGQDVSITGVGQIHIASNGDYQFTPDANFSGDVPEFIYRIVDTHGDYRDESQNTLNIHINANHQPSVQNLRGSTNEDTDFQFSLASFGYQDSDHDPLAHLSITQLPDPTAGSLMLNGQVVTQGQRISSSDIDALTFKPATNFNGDAHFSYTVNDGHQDSAPHSATLNVIAVNDLPTLTVHQTSHTQGSLVATDVDTGDTLTFSTPLTTGAFGSLSVDAQTGAYLYTPNHSVAHMSYNNATATYSGIDIFEVQVSDNHGGVTSQFISFNPQATISSTSTGSLVITSTIPNQPIITSQLPTGHIVATPPTNHVSIDLSASSDSGSSDNDNLTSDTTPDISGHTDIPFSKVTIYDGNNPVGHAISDANGNFTATLATLTDGSHSLSAKALAPSSVLPAVSPVLDINIDSSTATPTIDLATHSDSGTSNTDNLTNIHSPIFTGVAEANSSISVTDEHGNILASGSSNAAGQYQFTANQLSEGMHTLTVVATDSAGNQSREQLAIEVDYSAPTISKVNLKTETNHQPTFSGTVSLDTAKVDIVIKQGSHVLETLHATLDGKGGYSVDASNLPDGAYTAYIQATDNAGNQTPSGYAGEYDHFSVDTHANSPSITFESAGSDNVYNAAEVAAGAAHTITASIHLPSDASSSSTLVINGVVHTITNAEFLAGQVDIEVAPAATITASMVDSVGNHSNLASAVAPNADVTVAKLGVSLTHDSGQPGDLITNDGALSISGQEAGATLEYSIDNGAHWSQSFTPVAGVNTVTVRQTDNAGNVSAGTSISFTLDNQINAPTVALRSDTSGEFHPSADLITKDPRLSIQSEAGAKIEYSTDSGHSWSTVFNPSEGVNNLLVRQTDIAGNQSAATHFSFTLDTTPGTVSVNPISVDNALNAAENNQPLVITGTTSNIAAGDRIYIDFGNNHFREASIHSDGTWSLTVSAGDHQRYFSADGNYPIKIGSVDVAGNATPEISTHLIVDTQRPIPHISVDAVTADNVINLAESAQNIDITGTVSGDFNTGDIVSLSINGATISSLTAAVDASGHYSISVPAQTLIKANIHSIYASGQQPIHAIEASVITTDSVDNLGSATTGTQAFTIDTQASAVITIDPITADNVINAHESQTNIDITGSVTGDYQTGDTVTLTLNGNQYSGQVNQQGHYSISVAGSELVKDTDQQIDAAITVTDNAGNQHTANTATQIQVDTQTDLRVNSVSFTGGNHQQITVQMYLPLDSHLTTLTLTSSGGGTPVNVDVSQPSGQSPSASHPDHQYVTFHVDTALLADGDISVTATGQDNAGNIATATNTSSGLFHLNTNSAPSVSNANINLDEDSSHTFTLTDFGYSDSDNDALSHVTITRLSGDGVLTLNGKQVTVNQQISHSEIAAGHLSFTPVHNENGRQYANFQFSANDGHQDSATATMILNVDAINDAPTVGSSFISSKEDQPHSFTEAEFKFSDVDGDTLQHITIANVFHGHLSLHGTPVNIGDDVDARDLSSLVFTPSPNYHSTGLNSLAAVQFTANDGKTDSAQGSIFINVSAVNDPAHFSGTSIGDVTEDSHPQTSGRLTVSDPDGTQGFIAVQGGAGIIGSKGYGHAHIDANGNWTYNLYNHSDKVQHLAKGQTDSETITVQSADGTKHDIVITITGSNDLPTVAEKPQLGQTLGTHSVTEDANHSASGQLILNDIDGDILSVSVDPAHHAQFGHVQYDQHLGVWFYSVDNANSQVNALNDGDTLSDTFALLVDDGHGGKVSQTITVSINGHTDPAPYVAPTISVTVDTGHEHHLGTPRITAATMQQYAQQIGASSSQGHHHGQTSYQASNGHHEIKGHDSHDIITVSGSLHEEAELKDGNDILFIGGRLTDEEIEGGSGRDTLILGAYSNQNRPHLSHDKIGPMEIEGIENIILGDGTVLRGHLPANFPAIGQEHFEYQVNVAAHLATNDETITQITLSQLPSGVSLKSAGHELSANPDGSYTIPLSGVVTLVSTHSLKQHPATFETSVTTHNSVTGQTATTTEDTHGHVHTSIAPVTLTQSDAPQDDPQTMSVVLDDDNGANTINALEGATAHNTALDAINSAHSSPSIVESPVEHYLQMVGVNHNDVTSIPAATSTEALPQIAALTNNDPHTDMLDVEQSDGFENPLLDDDKHQVDLTSLDDPQDLSSQDIINDDDLLHQALNDMHNQV</sequence>
<dbReference type="NCBIfam" id="NF012196">
    <property type="entry name" value="Ig_like_ice"/>
    <property type="match status" value="2"/>
</dbReference>
<dbReference type="NCBIfam" id="TIGR01965">
    <property type="entry name" value="VCBS_repeat"/>
    <property type="match status" value="12"/>
</dbReference>
<feature type="domain" description="Cadherin-like" evidence="3">
    <location>
        <begin position="1386"/>
        <end position="1492"/>
    </location>
</feature>
<dbReference type="InterPro" id="IPR010221">
    <property type="entry name" value="VCBS_dom"/>
</dbReference>
<dbReference type="Gene3D" id="2.60.40.1200">
    <property type="match status" value="1"/>
</dbReference>
<evidence type="ECO:0000256" key="1">
    <source>
        <dbReference type="SAM" id="MobiDB-lite"/>
    </source>
</evidence>
<keyword evidence="6" id="KW-1185">Reference proteome</keyword>
<reference evidence="5 6" key="1">
    <citation type="journal article" date="2022" name="bioRxiv">
        <title>Prophages regulate Shewanella fidelis 3313 motility and biofilm formation: implications for gut colonization dynamics in Ciona robusta.</title>
        <authorList>
            <person name="Natarajan O."/>
            <person name="Gibboney S.L."/>
            <person name="Young M.N."/>
            <person name="Lim S.J."/>
            <person name="Pluta N."/>
            <person name="Atkinson C.G."/>
            <person name="Leigh B.A."/>
            <person name="Liberti A."/>
            <person name="Kees E.D."/>
            <person name="Breitbart M."/>
            <person name="Gralnick J.A."/>
            <person name="Dishaw L.J."/>
        </authorList>
    </citation>
    <scope>NUCLEOTIDE SEQUENCE [LARGE SCALE GENOMIC DNA]</scope>
    <source>
        <strain evidence="5 6">JG4066</strain>
    </source>
</reference>
<dbReference type="InterPro" id="IPR013783">
    <property type="entry name" value="Ig-like_fold"/>
</dbReference>
<dbReference type="Pfam" id="PF19077">
    <property type="entry name" value="Big_13"/>
    <property type="match status" value="3"/>
</dbReference>
<accession>A0ABU4HGZ5</accession>
<feature type="domain" description="Bacterial Ig-like" evidence="4">
    <location>
        <begin position="1843"/>
        <end position="1911"/>
    </location>
</feature>
<dbReference type="Pfam" id="PF17892">
    <property type="entry name" value="Cadherin_5"/>
    <property type="match status" value="3"/>
</dbReference>
<feature type="region of interest" description="Disordered" evidence="1">
    <location>
        <begin position="1632"/>
        <end position="1664"/>
    </location>
</feature>
<dbReference type="EMBL" id="JAPMLD010000018">
    <property type="protein sequence ID" value="MDW4826525.1"/>
    <property type="molecule type" value="Genomic_DNA"/>
</dbReference>
<feature type="domain" description="RapA2 cadherin-like" evidence="2">
    <location>
        <begin position="156"/>
        <end position="229"/>
    </location>
</feature>
<dbReference type="Pfam" id="PF17803">
    <property type="entry name" value="Cadherin_4"/>
    <property type="match status" value="5"/>
</dbReference>
<dbReference type="Gene3D" id="2.60.40.3440">
    <property type="match status" value="1"/>
</dbReference>
<feature type="region of interest" description="Disordered" evidence="1">
    <location>
        <begin position="3312"/>
        <end position="3332"/>
    </location>
</feature>
<name>A0ABU4HGZ5_9GAMM</name>
<feature type="domain" description="Cadherin-like" evidence="3">
    <location>
        <begin position="732"/>
        <end position="828"/>
    </location>
</feature>
<feature type="domain" description="RapA2 cadherin-like" evidence="2">
    <location>
        <begin position="2847"/>
        <end position="2919"/>
    </location>
</feature>
<evidence type="ECO:0000259" key="4">
    <source>
        <dbReference type="Pfam" id="PF19077"/>
    </source>
</evidence>
<feature type="domain" description="RapA2 cadherin-like" evidence="2">
    <location>
        <begin position="50"/>
        <end position="123"/>
    </location>
</feature>
<dbReference type="InterPro" id="IPR036278">
    <property type="entry name" value="Sialidase_sf"/>
</dbReference>
<gene>
    <name evidence="5" type="ORF">OS134_20865</name>
</gene>
<evidence type="ECO:0000313" key="6">
    <source>
        <dbReference type="Proteomes" id="UP001271263"/>
    </source>
</evidence>
<feature type="compositionally biased region" description="Polar residues" evidence="1">
    <location>
        <begin position="2569"/>
        <end position="2580"/>
    </location>
</feature>
<dbReference type="RefSeq" id="WP_318301234.1">
    <property type="nucleotide sequence ID" value="NZ_JAPMLA010000020.1"/>
</dbReference>
<comment type="caution">
    <text evidence="5">The sequence shown here is derived from an EMBL/GenBank/DDBJ whole genome shotgun (WGS) entry which is preliminary data.</text>
</comment>
<dbReference type="SUPFAM" id="SSF50939">
    <property type="entry name" value="Sialidases"/>
    <property type="match status" value="1"/>
</dbReference>
<protein>
    <submittedName>
        <fullName evidence="5">VCBS domain-containing protein</fullName>
    </submittedName>
</protein>
<feature type="region of interest" description="Disordered" evidence="1">
    <location>
        <begin position="2862"/>
        <end position="2887"/>
    </location>
</feature>